<dbReference type="InterPro" id="IPR002182">
    <property type="entry name" value="NB-ARC"/>
</dbReference>
<dbReference type="InterPro" id="IPR058922">
    <property type="entry name" value="WHD_DRP"/>
</dbReference>
<dbReference type="PANTHER" id="PTHR23155">
    <property type="entry name" value="DISEASE RESISTANCE PROTEIN RP"/>
    <property type="match status" value="1"/>
</dbReference>
<dbReference type="Gramene" id="LPERR07G10730.1">
    <property type="protein sequence ID" value="LPERR07G10730.1"/>
    <property type="gene ID" value="LPERR07G10730"/>
</dbReference>
<dbReference type="SUPFAM" id="SSF52047">
    <property type="entry name" value="RNI-like"/>
    <property type="match status" value="1"/>
</dbReference>
<evidence type="ECO:0000259" key="8">
    <source>
        <dbReference type="Pfam" id="PF00931"/>
    </source>
</evidence>
<evidence type="ECO:0000259" key="11">
    <source>
        <dbReference type="Pfam" id="PF23598"/>
    </source>
</evidence>
<keyword evidence="2" id="KW-0433">Leucine-rich repeat</keyword>
<accession>A0A0D9WYD3</accession>
<proteinExistence type="inferred from homology"/>
<dbReference type="Pfam" id="PF00931">
    <property type="entry name" value="NB-ARC"/>
    <property type="match status" value="1"/>
</dbReference>
<dbReference type="InterPro" id="IPR044974">
    <property type="entry name" value="Disease_R_plants"/>
</dbReference>
<organism evidence="12 13">
    <name type="scientific">Leersia perrieri</name>
    <dbReference type="NCBI Taxonomy" id="77586"/>
    <lineage>
        <taxon>Eukaryota</taxon>
        <taxon>Viridiplantae</taxon>
        <taxon>Streptophyta</taxon>
        <taxon>Embryophyta</taxon>
        <taxon>Tracheophyta</taxon>
        <taxon>Spermatophyta</taxon>
        <taxon>Magnoliopsida</taxon>
        <taxon>Liliopsida</taxon>
        <taxon>Poales</taxon>
        <taxon>Poaceae</taxon>
        <taxon>BOP clade</taxon>
        <taxon>Oryzoideae</taxon>
        <taxon>Oryzeae</taxon>
        <taxon>Oryzinae</taxon>
        <taxon>Leersia</taxon>
    </lineage>
</organism>
<dbReference type="InterPro" id="IPR055414">
    <property type="entry name" value="LRR_R13L4/SHOC2-like"/>
</dbReference>
<dbReference type="Gene3D" id="3.40.50.300">
    <property type="entry name" value="P-loop containing nucleotide triphosphate hydrolases"/>
    <property type="match status" value="1"/>
</dbReference>
<keyword evidence="5" id="KW-0611">Plant defense</keyword>
<feature type="domain" description="Disease resistance N-terminal" evidence="9">
    <location>
        <begin position="9"/>
        <end position="86"/>
    </location>
</feature>
<evidence type="ECO:0000256" key="7">
    <source>
        <dbReference type="SAM" id="MobiDB-lite"/>
    </source>
</evidence>
<dbReference type="Proteomes" id="UP000032180">
    <property type="component" value="Chromosome 7"/>
</dbReference>
<evidence type="ECO:0000256" key="5">
    <source>
        <dbReference type="ARBA" id="ARBA00022821"/>
    </source>
</evidence>
<evidence type="ECO:0008006" key="14">
    <source>
        <dbReference type="Google" id="ProtNLM"/>
    </source>
</evidence>
<reference evidence="12 13" key="1">
    <citation type="submission" date="2012-08" db="EMBL/GenBank/DDBJ databases">
        <title>Oryza genome evolution.</title>
        <authorList>
            <person name="Wing R.A."/>
        </authorList>
    </citation>
    <scope>NUCLEOTIDE SEQUENCE</scope>
</reference>
<evidence type="ECO:0000313" key="12">
    <source>
        <dbReference type="EnsemblPlants" id="LPERR07G10730.1"/>
    </source>
</evidence>
<dbReference type="Pfam" id="PF23559">
    <property type="entry name" value="WHD_DRP"/>
    <property type="match status" value="1"/>
</dbReference>
<dbReference type="Gene3D" id="1.10.8.430">
    <property type="entry name" value="Helical domain of apoptotic protease-activating factors"/>
    <property type="match status" value="1"/>
</dbReference>
<dbReference type="eggNOG" id="KOG4658">
    <property type="taxonomic scope" value="Eukaryota"/>
</dbReference>
<dbReference type="InterPro" id="IPR032675">
    <property type="entry name" value="LRR_dom_sf"/>
</dbReference>
<sequence>MEILNTIDTVAVKINELITKDKELELKAKSRLDTIKSNLTLLQGIIEVLELGGEPGGVVATWITQLQELAYDMEDDIDLMASKKKTKAPMHLDRALRILGIRDQRSKYVLKTDSYESRLKDLLTNFENFMKSPTSAPTPAGLAGPNDEANDAAAGASSTALDIPPVGIEYPKKDLLDLLRHVDGQPKQLRVISIVGFRGVGKTTLAKAVYKESDSIGESFDYQAWVQVASRPVAARDEDDMSSMYKKNAASLLKETLRQLRLQANEDNINSPNNDVDSLIYGRYLIVVDNVLFSQVWEYMENAFPKEGSSRIMVTTSVQSVANACSSGGFVYKLRGLNEEDSKKLLCQVVGCEQDKLPGNLKKESDNIVRKCDGLPLALVGVAKYLRHQLRVKSSADYSRKISRNFGMYLARRSDDALRAAQMALAECYEGLNSHNLKTCLLSVSMFPNSHGFSRKSLVRRWMAERLVKADGGTDTSESFEQLVDRIMILQHDAADDELDKDKCRVHGVLHDFLLDKCATKSFARLIHNGVPLGALGSDDSLRRLAVVDDGAGTAAHREQDNKLVERVSDDRLSRVRLLTAVGTQLSGFKFKRCKVLRVLDIDGCTGVNDSVLRSICKLKVLRYLSLRGSDARCLPPEIAELRCLETLDVRGIEAVVFTVTWDILRLPCLKYLFGAFELPRDLPPTCSSWTWTKASKAPADAAAQLHLHTFAGFFVGNGGTTRVDDRERQCLQALIGHMKQLKKLKIWWRRTSSTGLTVADPKAPAPATAVLAELLRRRCFNGLESLSLDFGDQSLDFLDFAVESACKVSSIKLRGKLTSSLPGFIAGNNIASHSILKLHLSFTGLSCEALSVLQELSFLQYLKLVEDSSVFTNGTFKVEANRFQALVMLHIQAPKLPKVIIGGGAIHQLTILKLICGDVSGFQATDIARFQNLDQVVLLKNSLDMDSTQAWEEARKKHRNRPNLDLLETTSFTDQ</sequence>
<evidence type="ECO:0000259" key="9">
    <source>
        <dbReference type="Pfam" id="PF18052"/>
    </source>
</evidence>
<evidence type="ECO:0000256" key="4">
    <source>
        <dbReference type="ARBA" id="ARBA00022741"/>
    </source>
</evidence>
<dbReference type="Pfam" id="PF23598">
    <property type="entry name" value="LRR_14"/>
    <property type="match status" value="1"/>
</dbReference>
<dbReference type="GO" id="GO:0043531">
    <property type="term" value="F:ADP binding"/>
    <property type="evidence" value="ECO:0007669"/>
    <property type="project" value="InterPro"/>
</dbReference>
<dbReference type="GO" id="GO:0098542">
    <property type="term" value="P:defense response to other organism"/>
    <property type="evidence" value="ECO:0007669"/>
    <property type="project" value="TreeGrafter"/>
</dbReference>
<feature type="region of interest" description="Disordered" evidence="7">
    <location>
        <begin position="134"/>
        <end position="157"/>
    </location>
</feature>
<dbReference type="InterPro" id="IPR036388">
    <property type="entry name" value="WH-like_DNA-bd_sf"/>
</dbReference>
<feature type="domain" description="Disease resistance protein winged helix" evidence="10">
    <location>
        <begin position="446"/>
        <end position="513"/>
    </location>
</feature>
<protein>
    <recommendedName>
        <fullName evidence="14">NB-ARC domain-containing protein</fullName>
    </recommendedName>
</protein>
<dbReference type="Gene3D" id="3.80.10.10">
    <property type="entry name" value="Ribonuclease Inhibitor"/>
    <property type="match status" value="1"/>
</dbReference>
<keyword evidence="4" id="KW-0547">Nucleotide-binding</keyword>
<dbReference type="Gene3D" id="1.10.10.10">
    <property type="entry name" value="Winged helix-like DNA-binding domain superfamily/Winged helix DNA-binding domain"/>
    <property type="match status" value="1"/>
</dbReference>
<dbReference type="AlphaFoldDB" id="A0A0D9WYD3"/>
<dbReference type="InterPro" id="IPR027417">
    <property type="entry name" value="P-loop_NTPase"/>
</dbReference>
<reference evidence="13" key="2">
    <citation type="submission" date="2013-12" db="EMBL/GenBank/DDBJ databases">
        <authorList>
            <person name="Yu Y."/>
            <person name="Lee S."/>
            <person name="de Baynast K."/>
            <person name="Wissotski M."/>
            <person name="Liu L."/>
            <person name="Talag J."/>
            <person name="Goicoechea J."/>
            <person name="Angelova A."/>
            <person name="Jetty R."/>
            <person name="Kudrna D."/>
            <person name="Golser W."/>
            <person name="Rivera L."/>
            <person name="Zhang J."/>
            <person name="Wing R."/>
        </authorList>
    </citation>
    <scope>NUCLEOTIDE SEQUENCE</scope>
</reference>
<dbReference type="InterPro" id="IPR042197">
    <property type="entry name" value="Apaf_helical"/>
</dbReference>
<feature type="compositionally biased region" description="Low complexity" evidence="7">
    <location>
        <begin position="143"/>
        <end position="157"/>
    </location>
</feature>
<evidence type="ECO:0000256" key="3">
    <source>
        <dbReference type="ARBA" id="ARBA00022737"/>
    </source>
</evidence>
<evidence type="ECO:0000313" key="13">
    <source>
        <dbReference type="Proteomes" id="UP000032180"/>
    </source>
</evidence>
<dbReference type="PRINTS" id="PR00364">
    <property type="entry name" value="DISEASERSIST"/>
</dbReference>
<dbReference type="EnsemblPlants" id="LPERR07G10730.1">
    <property type="protein sequence ID" value="LPERR07G10730.1"/>
    <property type="gene ID" value="LPERR07G10730"/>
</dbReference>
<comment type="similarity">
    <text evidence="1">Belongs to the disease resistance NB-LRR family.</text>
</comment>
<dbReference type="Gene3D" id="1.20.5.4130">
    <property type="match status" value="1"/>
</dbReference>
<dbReference type="InterPro" id="IPR041118">
    <property type="entry name" value="Rx_N"/>
</dbReference>
<feature type="domain" description="Disease resistance R13L4/SHOC-2-like LRR" evidence="11">
    <location>
        <begin position="576"/>
        <end position="674"/>
    </location>
</feature>
<feature type="domain" description="NB-ARC" evidence="8">
    <location>
        <begin position="187"/>
        <end position="354"/>
    </location>
</feature>
<keyword evidence="6" id="KW-0175">Coiled coil</keyword>
<dbReference type="STRING" id="77586.A0A0D9WYD3"/>
<dbReference type="HOGENOM" id="CLU_000837_25_2_1"/>
<keyword evidence="13" id="KW-1185">Reference proteome</keyword>
<reference evidence="12" key="3">
    <citation type="submission" date="2015-04" db="UniProtKB">
        <authorList>
            <consortium name="EnsemblPlants"/>
        </authorList>
    </citation>
    <scope>IDENTIFICATION</scope>
</reference>
<dbReference type="PANTHER" id="PTHR23155:SF1167">
    <property type="entry name" value="OS08G0412100 PROTEIN"/>
    <property type="match status" value="1"/>
</dbReference>
<evidence type="ECO:0000259" key="10">
    <source>
        <dbReference type="Pfam" id="PF23559"/>
    </source>
</evidence>
<evidence type="ECO:0000256" key="2">
    <source>
        <dbReference type="ARBA" id="ARBA00022614"/>
    </source>
</evidence>
<evidence type="ECO:0000256" key="6">
    <source>
        <dbReference type="ARBA" id="ARBA00023054"/>
    </source>
</evidence>
<name>A0A0D9WYD3_9ORYZ</name>
<dbReference type="SUPFAM" id="SSF52540">
    <property type="entry name" value="P-loop containing nucleoside triphosphate hydrolases"/>
    <property type="match status" value="1"/>
</dbReference>
<evidence type="ECO:0000256" key="1">
    <source>
        <dbReference type="ARBA" id="ARBA00008894"/>
    </source>
</evidence>
<dbReference type="Pfam" id="PF18052">
    <property type="entry name" value="Rx_N"/>
    <property type="match status" value="1"/>
</dbReference>
<keyword evidence="3" id="KW-0677">Repeat</keyword>